<comment type="caution">
    <text evidence="8">The sequence shown here is derived from an EMBL/GenBank/DDBJ whole genome shotgun (WGS) entry which is preliminary data.</text>
</comment>
<evidence type="ECO:0000256" key="4">
    <source>
        <dbReference type="ARBA" id="ARBA00022777"/>
    </source>
</evidence>
<feature type="binding site" evidence="7">
    <location>
        <begin position="11"/>
        <end position="16"/>
    </location>
    <ligand>
        <name>ATP</name>
        <dbReference type="ChEBI" id="CHEBI:30616"/>
    </ligand>
</feature>
<organism evidence="8 9">
    <name type="scientific">Bacillus seohaeanensis</name>
    <dbReference type="NCBI Taxonomy" id="284580"/>
    <lineage>
        <taxon>Bacteria</taxon>
        <taxon>Bacillati</taxon>
        <taxon>Bacillota</taxon>
        <taxon>Bacilli</taxon>
        <taxon>Bacillales</taxon>
        <taxon>Bacillaceae</taxon>
        <taxon>Bacillus</taxon>
    </lineage>
</organism>
<protein>
    <recommendedName>
        <fullName evidence="7">Shikimate kinase</fullName>
        <shortName evidence="7">SK</shortName>
        <ecNumber evidence="7">2.7.1.71</ecNumber>
    </recommendedName>
</protein>
<feature type="binding site" evidence="7">
    <location>
        <position position="57"/>
    </location>
    <ligand>
        <name>substrate</name>
    </ligand>
</feature>
<feature type="binding site" evidence="7">
    <location>
        <position position="117"/>
    </location>
    <ligand>
        <name>ATP</name>
        <dbReference type="ChEBI" id="CHEBI:30616"/>
    </ligand>
</feature>
<keyword evidence="5 7" id="KW-0067">ATP-binding</keyword>
<dbReference type="PANTHER" id="PTHR21087">
    <property type="entry name" value="SHIKIMATE KINASE"/>
    <property type="match status" value="1"/>
</dbReference>
<dbReference type="HAMAP" id="MF_00109">
    <property type="entry name" value="Shikimate_kinase"/>
    <property type="match status" value="1"/>
</dbReference>
<comment type="catalytic activity">
    <reaction evidence="7">
        <text>shikimate + ATP = 3-phosphoshikimate + ADP + H(+)</text>
        <dbReference type="Rhea" id="RHEA:13121"/>
        <dbReference type="ChEBI" id="CHEBI:15378"/>
        <dbReference type="ChEBI" id="CHEBI:30616"/>
        <dbReference type="ChEBI" id="CHEBI:36208"/>
        <dbReference type="ChEBI" id="CHEBI:145989"/>
        <dbReference type="ChEBI" id="CHEBI:456216"/>
        <dbReference type="EC" id="2.7.1.71"/>
    </reaction>
</comment>
<feature type="binding site" evidence="7">
    <location>
        <position position="15"/>
    </location>
    <ligand>
        <name>Mg(2+)</name>
        <dbReference type="ChEBI" id="CHEBI:18420"/>
    </ligand>
</feature>
<dbReference type="GO" id="GO:0016301">
    <property type="term" value="F:kinase activity"/>
    <property type="evidence" value="ECO:0007669"/>
    <property type="project" value="UniProtKB-KW"/>
</dbReference>
<feature type="binding site" evidence="7">
    <location>
        <position position="135"/>
    </location>
    <ligand>
        <name>substrate</name>
    </ligand>
</feature>
<comment type="caution">
    <text evidence="7">Lacks conserved residue(s) required for the propagation of feature annotation.</text>
</comment>
<keyword evidence="1 7" id="KW-0028">Amino-acid biosynthesis</keyword>
<dbReference type="PANTHER" id="PTHR21087:SF16">
    <property type="entry name" value="SHIKIMATE KINASE 1, CHLOROPLASTIC"/>
    <property type="match status" value="1"/>
</dbReference>
<dbReference type="RefSeq" id="WP_377935277.1">
    <property type="nucleotide sequence ID" value="NZ_JBHUMF010000027.1"/>
</dbReference>
<name>A0ABW5RRC7_9BACI</name>
<comment type="pathway">
    <text evidence="7">Metabolic intermediate biosynthesis; chorismate biosynthesis; chorismate from D-erythrose 4-phosphate and phosphoenolpyruvate: step 5/7.</text>
</comment>
<keyword evidence="3 7" id="KW-0547">Nucleotide-binding</keyword>
<keyword evidence="7" id="KW-0963">Cytoplasm</keyword>
<comment type="function">
    <text evidence="7">Catalyzes the specific phosphorylation of the 3-hydroxyl group of shikimic acid using ATP as a cosubstrate.</text>
</comment>
<keyword evidence="2 7" id="KW-0808">Transferase</keyword>
<comment type="subunit">
    <text evidence="7">Monomer.</text>
</comment>
<keyword evidence="4 7" id="KW-0418">Kinase</keyword>
<dbReference type="Proteomes" id="UP001597506">
    <property type="component" value="Unassembled WGS sequence"/>
</dbReference>
<dbReference type="SUPFAM" id="SSF52540">
    <property type="entry name" value="P-loop containing nucleoside triphosphate hydrolases"/>
    <property type="match status" value="1"/>
</dbReference>
<keyword evidence="7" id="KW-0460">Magnesium</keyword>
<dbReference type="InterPro" id="IPR027417">
    <property type="entry name" value="P-loop_NTPase"/>
</dbReference>
<dbReference type="CDD" id="cd00464">
    <property type="entry name" value="SK"/>
    <property type="match status" value="1"/>
</dbReference>
<evidence type="ECO:0000313" key="9">
    <source>
        <dbReference type="Proteomes" id="UP001597506"/>
    </source>
</evidence>
<dbReference type="InterPro" id="IPR031322">
    <property type="entry name" value="Shikimate/glucono_kinase"/>
</dbReference>
<evidence type="ECO:0000256" key="3">
    <source>
        <dbReference type="ARBA" id="ARBA00022741"/>
    </source>
</evidence>
<evidence type="ECO:0000256" key="1">
    <source>
        <dbReference type="ARBA" id="ARBA00022605"/>
    </source>
</evidence>
<proteinExistence type="inferred from homology"/>
<dbReference type="Pfam" id="PF01202">
    <property type="entry name" value="SKI"/>
    <property type="match status" value="1"/>
</dbReference>
<feature type="binding site" evidence="7">
    <location>
        <position position="33"/>
    </location>
    <ligand>
        <name>substrate</name>
    </ligand>
</feature>
<dbReference type="EMBL" id="JBHUMF010000027">
    <property type="protein sequence ID" value="MFD2681238.1"/>
    <property type="molecule type" value="Genomic_DNA"/>
</dbReference>
<comment type="similarity">
    <text evidence="7">Belongs to the shikimate kinase family.</text>
</comment>
<dbReference type="InterPro" id="IPR000623">
    <property type="entry name" value="Shikimate_kinase/TSH1"/>
</dbReference>
<comment type="subcellular location">
    <subcellularLocation>
        <location evidence="7">Cytoplasm</location>
    </subcellularLocation>
</comment>
<evidence type="ECO:0000256" key="7">
    <source>
        <dbReference type="HAMAP-Rule" id="MF_00109"/>
    </source>
</evidence>
<keyword evidence="6 7" id="KW-0057">Aromatic amino acid biosynthesis</keyword>
<feature type="binding site" evidence="7">
    <location>
        <position position="79"/>
    </location>
    <ligand>
        <name>substrate</name>
    </ligand>
</feature>
<reference evidence="9" key="1">
    <citation type="journal article" date="2019" name="Int. J. Syst. Evol. Microbiol.">
        <title>The Global Catalogue of Microorganisms (GCM) 10K type strain sequencing project: providing services to taxonomists for standard genome sequencing and annotation.</title>
        <authorList>
            <consortium name="The Broad Institute Genomics Platform"/>
            <consortium name="The Broad Institute Genome Sequencing Center for Infectious Disease"/>
            <person name="Wu L."/>
            <person name="Ma J."/>
        </authorList>
    </citation>
    <scope>NUCLEOTIDE SEQUENCE [LARGE SCALE GENOMIC DNA]</scope>
    <source>
        <strain evidence="9">KCTC 3913</strain>
    </source>
</reference>
<keyword evidence="9" id="KW-1185">Reference proteome</keyword>
<evidence type="ECO:0000256" key="2">
    <source>
        <dbReference type="ARBA" id="ARBA00022679"/>
    </source>
</evidence>
<gene>
    <name evidence="7" type="primary">aroK</name>
    <name evidence="8" type="ORF">ACFSUL_10830</name>
</gene>
<dbReference type="PRINTS" id="PR01100">
    <property type="entry name" value="SHIKIMTKNASE"/>
</dbReference>
<evidence type="ECO:0000256" key="5">
    <source>
        <dbReference type="ARBA" id="ARBA00022840"/>
    </source>
</evidence>
<evidence type="ECO:0000313" key="8">
    <source>
        <dbReference type="EMBL" id="MFD2681238.1"/>
    </source>
</evidence>
<comment type="cofactor">
    <cofactor evidence="7">
        <name>Mg(2+)</name>
        <dbReference type="ChEBI" id="CHEBI:18420"/>
    </cofactor>
    <text evidence="7">Binds 1 Mg(2+) ion per subunit.</text>
</comment>
<dbReference type="Gene3D" id="3.40.50.300">
    <property type="entry name" value="P-loop containing nucleotide triphosphate hydrolases"/>
    <property type="match status" value="1"/>
</dbReference>
<dbReference type="EC" id="2.7.1.71" evidence="7"/>
<keyword evidence="7" id="KW-0479">Metal-binding</keyword>
<evidence type="ECO:0000256" key="6">
    <source>
        <dbReference type="ARBA" id="ARBA00023141"/>
    </source>
</evidence>
<accession>A0ABW5RRC7</accession>
<sequence>MEPIFLIGFMGAGKTTVGIALSEKVNLPVIDADKYLEEKQGKKVNEIFEECGEEFFRDLETEVLKELSRKENTIITTGGGVVGKRENCELLKESGTVIYLSCLFDSLWERLKQDQTRPLVSQNNKKQLHELFQGRASLYESCSDIIINTEKKQVEQVIEDILVLFSDTKA</sequence>